<proteinExistence type="predicted"/>
<name>A0A4R2EKC1_9BACT</name>
<keyword evidence="1" id="KW-0732">Signal</keyword>
<feature type="chain" id="PRO_5021003278" description="Acyl-CoA:6-aminopenicillanic acid acyl transferase" evidence="1">
    <location>
        <begin position="21"/>
        <end position="408"/>
    </location>
</feature>
<evidence type="ECO:0000313" key="2">
    <source>
        <dbReference type="EMBL" id="TCN68815.1"/>
    </source>
</evidence>
<gene>
    <name evidence="2" type="ORF">CLV25_10516</name>
</gene>
<organism evidence="2 3">
    <name type="scientific">Acetobacteroides hydrogenigenes</name>
    <dbReference type="NCBI Taxonomy" id="979970"/>
    <lineage>
        <taxon>Bacteria</taxon>
        <taxon>Pseudomonadati</taxon>
        <taxon>Bacteroidota</taxon>
        <taxon>Bacteroidia</taxon>
        <taxon>Bacteroidales</taxon>
        <taxon>Rikenellaceae</taxon>
        <taxon>Acetobacteroides</taxon>
    </lineage>
</organism>
<accession>A0A4R2EKC1</accession>
<reference evidence="2 3" key="1">
    <citation type="submission" date="2019-03" db="EMBL/GenBank/DDBJ databases">
        <title>Genomic Encyclopedia of Archaeal and Bacterial Type Strains, Phase II (KMG-II): from individual species to whole genera.</title>
        <authorList>
            <person name="Goeker M."/>
        </authorList>
    </citation>
    <scope>NUCLEOTIDE SEQUENCE [LARGE SCALE GENOMIC DNA]</scope>
    <source>
        <strain evidence="2 3">RL-C</strain>
    </source>
</reference>
<feature type="signal peptide" evidence="1">
    <location>
        <begin position="1"/>
        <end position="20"/>
    </location>
</feature>
<evidence type="ECO:0008006" key="4">
    <source>
        <dbReference type="Google" id="ProtNLM"/>
    </source>
</evidence>
<evidence type="ECO:0000313" key="3">
    <source>
        <dbReference type="Proteomes" id="UP000294830"/>
    </source>
</evidence>
<comment type="caution">
    <text evidence="2">The sequence shown here is derived from an EMBL/GenBank/DDBJ whole genome shotgun (WGS) entry which is preliminary data.</text>
</comment>
<evidence type="ECO:0000256" key="1">
    <source>
        <dbReference type="SAM" id="SignalP"/>
    </source>
</evidence>
<keyword evidence="3" id="KW-1185">Reference proteome</keyword>
<dbReference type="AlphaFoldDB" id="A0A4R2EKC1"/>
<protein>
    <recommendedName>
        <fullName evidence="4">Acyl-CoA:6-aminopenicillanic acid acyl transferase</fullName>
    </recommendedName>
</protein>
<dbReference type="EMBL" id="SLWB01000005">
    <property type="protein sequence ID" value="TCN68815.1"/>
    <property type="molecule type" value="Genomic_DNA"/>
</dbReference>
<dbReference type="RefSeq" id="WP_131838840.1">
    <property type="nucleotide sequence ID" value="NZ_SLWB01000005.1"/>
</dbReference>
<dbReference type="OrthoDB" id="238427at2"/>
<dbReference type="Gene3D" id="3.60.60.10">
    <property type="entry name" value="Penicillin V Acylase, Chain A"/>
    <property type="match status" value="1"/>
</dbReference>
<dbReference type="Proteomes" id="UP000294830">
    <property type="component" value="Unassembled WGS sequence"/>
</dbReference>
<sequence length="408" mass="46211">MKRILFLTLLFGFLFQQGIACTTAIISGKYTKDGRPMMWKVRDSDYAKNSLMYFNDGKYSYVGLINSEDTEGKQVWGGSNSAGFSIMNSASFNVNQGDTTSKKDLEGYFMHKALQTCATLEDFEELLKSNPKPMGLAAHFGVIDAKGGAAFYEVNNYTFTKFDANDPAVAPNGYVLRTNFSFTGKKDVGYGFVRYQTAQELLFDADGKGSLDYQTLIQKLSRCFRNPIINRNYRTEYEKIPAGDYFVSSDDLITRNGTTSAIIVHGVKPNESPELTTIWTMVGFPNTCIALPTWVKGGQNLPKMLTRDNSIGNSPLNQMALQLMEQCYPIKRSGGDRYLQISKLINLEKTGYVQKIEKVEQDIFRRTEENLTAWRTKKVDEKEMVLFYQWLDNLVQKTYTTEFGVTEK</sequence>